<feature type="compositionally biased region" description="Basic and acidic residues" evidence="1">
    <location>
        <begin position="149"/>
        <end position="160"/>
    </location>
</feature>
<dbReference type="AlphaFoldDB" id="D5WHD1"/>
<evidence type="ECO:0000313" key="2">
    <source>
        <dbReference type="EMBL" id="ADG17876.1"/>
    </source>
</evidence>
<feature type="compositionally biased region" description="Basic residues" evidence="1">
    <location>
        <begin position="134"/>
        <end position="148"/>
    </location>
</feature>
<dbReference type="eggNOG" id="ENOG5031DSD">
    <property type="taxonomic scope" value="Bacteria"/>
</dbReference>
<protein>
    <submittedName>
        <fullName evidence="2">Uncharacterized protein</fullName>
    </submittedName>
</protein>
<dbReference type="HOGENOM" id="CLU_139624_0_0_4"/>
<name>D5WHD1_PARAM</name>
<evidence type="ECO:0000313" key="3">
    <source>
        <dbReference type="Proteomes" id="UP000002190"/>
    </source>
</evidence>
<dbReference type="KEGG" id="bge:BC1002_3864"/>
<reference evidence="2 3" key="2">
    <citation type="journal article" date="2012" name="J. Bacteriol.">
        <title>Genome Sequences of Burkholderia sp. Strains CCGE1002 and H160, Isolated from Legume Nodules in Mexico and Brazil.</title>
        <authorList>
            <person name="Ormeno-Orrillo E."/>
            <person name="Rogel M.A."/>
            <person name="Chueire L.M."/>
            <person name="Tiedje J.M."/>
            <person name="Martinez-Romero E."/>
            <person name="Hungria M."/>
        </authorList>
    </citation>
    <scope>NUCLEOTIDE SEQUENCE [LARGE SCALE GENOMIC DNA]</scope>
    <source>
        <strain evidence="2 3">CCGE1002</strain>
    </source>
</reference>
<reference evidence="3" key="1">
    <citation type="submission" date="2010-04" db="EMBL/GenBank/DDBJ databases">
        <title>Complete sequence of chromosome 2 of Burkholderia sp. CCGE1002.</title>
        <authorList>
            <consortium name="US DOE Joint Genome Institute"/>
            <person name="Lucas S."/>
            <person name="Copeland A."/>
            <person name="Lapidus A."/>
            <person name="Cheng J.-F."/>
            <person name="Bruce D."/>
            <person name="Goodwin L."/>
            <person name="Pitluck S."/>
            <person name="Chertkov O."/>
            <person name="Detter J.C."/>
            <person name="Han C."/>
            <person name="Tapia R."/>
            <person name="Land M."/>
            <person name="Hauser L."/>
            <person name="Kyrpides N."/>
            <person name="Ovchinnikova G."/>
            <person name="Martinez-Romero E."/>
            <person name="Hernandez M.A.R."/>
            <person name="Tiedje J.M."/>
            <person name="Woyke T."/>
        </authorList>
    </citation>
    <scope>NUCLEOTIDE SEQUENCE [LARGE SCALE GENOMIC DNA]</scope>
    <source>
        <strain evidence="3">CCGE1002</strain>
    </source>
</reference>
<gene>
    <name evidence="2" type="ordered locus">BC1002_3864</name>
</gene>
<evidence type="ECO:0000256" key="1">
    <source>
        <dbReference type="SAM" id="MobiDB-lite"/>
    </source>
</evidence>
<dbReference type="Proteomes" id="UP000002190">
    <property type="component" value="Chromosome 2"/>
</dbReference>
<dbReference type="EMBL" id="CP002014">
    <property type="protein sequence ID" value="ADG17876.1"/>
    <property type="molecule type" value="Genomic_DNA"/>
</dbReference>
<dbReference type="RefSeq" id="WP_013091677.1">
    <property type="nucleotide sequence ID" value="NC_014118.1"/>
</dbReference>
<dbReference type="GeneID" id="301095154"/>
<proteinExistence type="predicted"/>
<organism evidence="2 3">
    <name type="scientific">Paraburkholderia atlantica</name>
    <dbReference type="NCBI Taxonomy" id="2654982"/>
    <lineage>
        <taxon>Bacteria</taxon>
        <taxon>Pseudomonadati</taxon>
        <taxon>Pseudomonadota</taxon>
        <taxon>Betaproteobacteria</taxon>
        <taxon>Burkholderiales</taxon>
        <taxon>Burkholderiaceae</taxon>
        <taxon>Paraburkholderia</taxon>
    </lineage>
</organism>
<feature type="region of interest" description="Disordered" evidence="1">
    <location>
        <begin position="117"/>
        <end position="160"/>
    </location>
</feature>
<accession>D5WHD1</accession>
<sequence>MNTDKTRDIAAMLLRAAKRKRLVSYQELHALFGRDEPLQSRYRALADAARSLSDCASLDYGCLMSLDNGLPGDDFFNRFRHDRPHEYEKVMGFGSAGRSTTKKRLIADAERLRVFEHASQTEANGNAANTSARTPRRNARNAPRRSRVDRKCETPLNDKA</sequence>